<feature type="region of interest" description="Disordered" evidence="1">
    <location>
        <begin position="626"/>
        <end position="655"/>
    </location>
</feature>
<feature type="chain" id="PRO_5043881878" evidence="3">
    <location>
        <begin position="23"/>
        <end position="1063"/>
    </location>
</feature>
<proteinExistence type="predicted"/>
<feature type="compositionally biased region" description="Low complexity" evidence="1">
    <location>
        <begin position="65"/>
        <end position="76"/>
    </location>
</feature>
<feature type="signal peptide" evidence="3">
    <location>
        <begin position="1"/>
        <end position="22"/>
    </location>
</feature>
<accession>A0A2A6C0A3</accession>
<feature type="region of interest" description="Disordered" evidence="1">
    <location>
        <begin position="555"/>
        <end position="578"/>
    </location>
</feature>
<feature type="transmembrane region" description="Helical" evidence="2">
    <location>
        <begin position="591"/>
        <end position="616"/>
    </location>
</feature>
<feature type="compositionally biased region" description="Low complexity" evidence="1">
    <location>
        <begin position="634"/>
        <end position="644"/>
    </location>
</feature>
<evidence type="ECO:0000313" key="5">
    <source>
        <dbReference type="Proteomes" id="UP000005239"/>
    </source>
</evidence>
<keyword evidence="2" id="KW-1133">Transmembrane helix</keyword>
<dbReference type="Proteomes" id="UP000005239">
    <property type="component" value="Unassembled WGS sequence"/>
</dbReference>
<evidence type="ECO:0000256" key="2">
    <source>
        <dbReference type="SAM" id="Phobius"/>
    </source>
</evidence>
<gene>
    <name evidence="4" type="primary">WBGene00115126</name>
</gene>
<organism evidence="4 5">
    <name type="scientific">Pristionchus pacificus</name>
    <name type="common">Parasitic nematode worm</name>
    <dbReference type="NCBI Taxonomy" id="54126"/>
    <lineage>
        <taxon>Eukaryota</taxon>
        <taxon>Metazoa</taxon>
        <taxon>Ecdysozoa</taxon>
        <taxon>Nematoda</taxon>
        <taxon>Chromadorea</taxon>
        <taxon>Rhabditida</taxon>
        <taxon>Rhabditina</taxon>
        <taxon>Diplogasteromorpha</taxon>
        <taxon>Diplogasteroidea</taxon>
        <taxon>Neodiplogasteridae</taxon>
        <taxon>Pristionchus</taxon>
    </lineage>
</organism>
<dbReference type="PANTHER" id="PTHR38630:SF1">
    <property type="entry name" value="DEK_C DOMAIN-CONTAINING PROTEIN-RELATED"/>
    <property type="match status" value="1"/>
</dbReference>
<dbReference type="AlphaFoldDB" id="A0A2A6C0A3"/>
<feature type="region of interest" description="Disordered" evidence="1">
    <location>
        <begin position="52"/>
        <end position="109"/>
    </location>
</feature>
<accession>A0A8R1YLD6</accession>
<feature type="compositionally biased region" description="Polar residues" evidence="1">
    <location>
        <begin position="556"/>
        <end position="569"/>
    </location>
</feature>
<evidence type="ECO:0000256" key="3">
    <source>
        <dbReference type="SAM" id="SignalP"/>
    </source>
</evidence>
<evidence type="ECO:0000313" key="4">
    <source>
        <dbReference type="EnsemblMetazoa" id="PPA25572.1"/>
    </source>
</evidence>
<keyword evidence="2" id="KW-0812">Transmembrane</keyword>
<feature type="transmembrane region" description="Helical" evidence="2">
    <location>
        <begin position="691"/>
        <end position="708"/>
    </location>
</feature>
<protein>
    <submittedName>
        <fullName evidence="4">Uncharacterized protein</fullName>
    </submittedName>
</protein>
<dbReference type="PANTHER" id="PTHR38630">
    <property type="entry name" value="PROTEIN CBG12780"/>
    <property type="match status" value="1"/>
</dbReference>
<keyword evidence="5" id="KW-1185">Reference proteome</keyword>
<keyword evidence="2" id="KW-0472">Membrane</keyword>
<keyword evidence="3" id="KW-0732">Signal</keyword>
<reference evidence="4" key="2">
    <citation type="submission" date="2022-06" db="UniProtKB">
        <authorList>
            <consortium name="EnsemblMetazoa"/>
        </authorList>
    </citation>
    <scope>IDENTIFICATION</scope>
    <source>
        <strain evidence="4">PS312</strain>
    </source>
</reference>
<name>A0A2A6C0A3_PRIPA</name>
<sequence length="1063" mass="118864">IPYALVLLHLVESATTVAGAAATPSIDWAECKKELERQRGMKRRAISQKSFSAYKRPPFPPPSHSTPSLRSGLASLRRARPSRPMEWSAWRPQSPPPKIDPLVSPVPSTPGSPGAPPLFQIPYALVLLILVAPVTTAVGAAAPSIDWAECNAQEVVGSSKVTHCILLSTCVSTDTGVYIEVYPLGRSTVKPCHIGVSIRPFSVNVWLVKLQVLPKIAGSTAPILDPAKGIQFFDGERVLFGCILSNATMKATGDSLLNTELFGADSYLTPTGGYCTFLIKEASSLPGLNAVFKISYALAGQAIDLKTINDDPIFFNVNKRISCDPFSLTADYSTTVNGFYKAPIPDVLKEPASCDGIPFAKLFVGAEQAMNFECKRAEKNYYFKRGTEAPETALRENEEVFCAISITSHPLVLQCRSLSVSTTCKDLIGSSRNTPKYGLDPTTGQTSLKCDNPSHKMLINDEFYFDGAPECLSSRDSPNVGAWFARNESFLHEQIHNALCTDQISCDMISSFNSTVPEGEFYENAYLEYGNLSCADDAFLRCSEAHADHLRFHEGNLSNEQTGPSSGSRSKLPPDEASSDAAVAGASAGTIVGIASGAALLVLIGAIGGIFWFFLIRRRKKKKTRKARYAKNHSSLGLPSSSSGPGNGRKRKRKLKIPSADTPYIELPAWVRRNLFYTGVKKMKNKKMKKVVMSSILALLDLAFELDIDPTNPSCRSSSLWSAISSTSVRQRTTLLPNARRLFPRLRLFLLDRADKWLEKWKDTRDEKAEVEKIRRNDKGEIAVKKVKIKKAELGGVGFIRGVLLIMKYKLNIMNKEEKAKIVDRVTTIFLKKGNGMDQETGSKRCPGVHERFGYATEQRIMFEYLWDEFNNLLKKPLEPRPVYGSKMQHVLFAIGCALEKEPMAAVWKVMKEDKRFIAQDFMWVMYGRDWLWDGAWVSMFQNPGFMRHYDPKIEEYMLKQHYKWHNKWEKNRHKHGMDVNRYLLENDKREIEGYTPVNGDELVAQAKEKWEKRSDRKIIERLLQGGNSPTAVEDEAGRGVWHWRLLAILHGWRQEEIAPPPL</sequence>
<dbReference type="EnsemblMetazoa" id="PPA25572.1">
    <property type="protein sequence ID" value="PPA25572.1"/>
    <property type="gene ID" value="WBGene00115126"/>
</dbReference>
<reference evidence="5" key="1">
    <citation type="journal article" date="2008" name="Nat. Genet.">
        <title>The Pristionchus pacificus genome provides a unique perspective on nematode lifestyle and parasitism.</title>
        <authorList>
            <person name="Dieterich C."/>
            <person name="Clifton S.W."/>
            <person name="Schuster L.N."/>
            <person name="Chinwalla A."/>
            <person name="Delehaunty K."/>
            <person name="Dinkelacker I."/>
            <person name="Fulton L."/>
            <person name="Fulton R."/>
            <person name="Godfrey J."/>
            <person name="Minx P."/>
            <person name="Mitreva M."/>
            <person name="Roeseler W."/>
            <person name="Tian H."/>
            <person name="Witte H."/>
            <person name="Yang S.P."/>
            <person name="Wilson R.K."/>
            <person name="Sommer R.J."/>
        </authorList>
    </citation>
    <scope>NUCLEOTIDE SEQUENCE [LARGE SCALE GENOMIC DNA]</scope>
    <source>
        <strain evidence="5">PS312</strain>
    </source>
</reference>
<evidence type="ECO:0000256" key="1">
    <source>
        <dbReference type="SAM" id="MobiDB-lite"/>
    </source>
</evidence>